<dbReference type="PANTHER" id="PTHR47958">
    <property type="entry name" value="ATP-DEPENDENT RNA HELICASE DBP3"/>
    <property type="match status" value="1"/>
</dbReference>
<dbReference type="EMBL" id="VCGU01000002">
    <property type="protein sequence ID" value="TRY79411.1"/>
    <property type="molecule type" value="Genomic_DNA"/>
</dbReference>
<feature type="domain" description="Helicase ATP-binding" evidence="8">
    <location>
        <begin position="70"/>
        <end position="240"/>
    </location>
</feature>
<dbReference type="SUPFAM" id="SSF52540">
    <property type="entry name" value="P-loop containing nucleoside triphosphate hydrolases"/>
    <property type="match status" value="1"/>
</dbReference>
<evidence type="ECO:0000259" key="9">
    <source>
        <dbReference type="PROSITE" id="PS51194"/>
    </source>
</evidence>
<evidence type="ECO:0000256" key="3">
    <source>
        <dbReference type="ARBA" id="ARBA00022801"/>
    </source>
</evidence>
<proteinExistence type="inferred from homology"/>
<dbReference type="InterPro" id="IPR001650">
    <property type="entry name" value="Helicase_C-like"/>
</dbReference>
<keyword evidence="3 6" id="KW-0378">Hydrolase</keyword>
<protein>
    <recommendedName>
        <fullName evidence="1">RNA helicase</fullName>
        <ecNumber evidence="1">3.6.4.13</ecNumber>
    </recommendedName>
</protein>
<dbReference type="AlphaFoldDB" id="A0A553PP03"/>
<dbReference type="OrthoDB" id="434041at2759"/>
<dbReference type="InterPro" id="IPR014001">
    <property type="entry name" value="Helicase_ATP-bd"/>
</dbReference>
<evidence type="ECO:0000256" key="4">
    <source>
        <dbReference type="ARBA" id="ARBA00022806"/>
    </source>
</evidence>
<dbReference type="EC" id="3.6.4.13" evidence="1"/>
<dbReference type="PROSITE" id="PS51194">
    <property type="entry name" value="HELICASE_CTER"/>
    <property type="match status" value="1"/>
</dbReference>
<evidence type="ECO:0000256" key="7">
    <source>
        <dbReference type="SAM" id="MobiDB-lite"/>
    </source>
</evidence>
<comment type="caution">
    <text evidence="10">The sequence shown here is derived from an EMBL/GenBank/DDBJ whole genome shotgun (WGS) entry which is preliminary data.</text>
</comment>
<dbReference type="Pfam" id="PF00270">
    <property type="entry name" value="DEAD"/>
    <property type="match status" value="1"/>
</dbReference>
<dbReference type="InterPro" id="IPR000629">
    <property type="entry name" value="RNA-helicase_DEAD-box_CS"/>
</dbReference>
<name>A0A553PP03_TIGCA</name>
<dbReference type="STRING" id="6832.A0A553PP03"/>
<evidence type="ECO:0000256" key="1">
    <source>
        <dbReference type="ARBA" id="ARBA00012552"/>
    </source>
</evidence>
<keyword evidence="5 6" id="KW-0067">ATP-binding</keyword>
<feature type="region of interest" description="Disordered" evidence="7">
    <location>
        <begin position="444"/>
        <end position="471"/>
    </location>
</feature>
<accession>A0A553PP03</accession>
<sequence length="745" mass="84246">MSASTVIRLAHDIREDLDTPSDPAWSRTQDVLEDELKDKTFAHFQFAKPIQFGLANAGFVRPSPIQWRALPVAQTGLDMIVQAKSGTGKTLVYVLAALHRLDVTKKAVQTLVLAPTREIAVQGARVALEVGSGMPGLKAQAFIGGTPLADDVAKVKSCHVAVGSPGRIKQLLMERALKPDAIKLFVLDEADRLMDGDFLSDVRWIAHRLPERKQVMALSATYPDDLAQIASTLMHQPNHVRLGQDDQVLHGVAQFVRPVRAHPQVQRQVAFKLKALLDLLASVSFNQCLVFSNYSVRAQAMCEKALAQGWPAVFISASQDQSERLQAISCLKQFQCRILFSTDLTARGIDAQNVDLVINVDVPWDASTYLHRIGRAGRFGSRGLTVTLAAEGDEYDNLRKIVFHTKAQIVILANVKDLPENFDLWTCDRTKMCLLEGKECDPDETAGFRRRPKKEDNTSKDEVKTESNSATKIDSSQDAFADLQWVKVPEEERVLNKPVTGLQLLGHCDTEDLEDDGDYDHDYEFGLEEEEAGIIDDQMLEEDFEEKVKNASTLLKSFFFVNNKRTAIKLKPGLEDLQFGDFLEDVKRFKKDKRITKKFEETVIPSLEIPNQVQEAADLYLQAKRSFFERESNQAEKYFQSLKLEEVLNIVKNREEIPEVISEEYQDVKWNHSQEVAADFEPVSNFSFPYDLPHPDPGQLIPSNPLSSNDLGQWFFQWQAQVQENKQFIQDMEFYLKMKAFEEHD</sequence>
<evidence type="ECO:0000259" key="8">
    <source>
        <dbReference type="PROSITE" id="PS51192"/>
    </source>
</evidence>
<dbReference type="InterPro" id="IPR027417">
    <property type="entry name" value="P-loop_NTPase"/>
</dbReference>
<dbReference type="Gene3D" id="3.40.50.300">
    <property type="entry name" value="P-loop containing nucleotide triphosphate hydrolases"/>
    <property type="match status" value="2"/>
</dbReference>
<feature type="domain" description="Helicase C-terminal" evidence="9">
    <location>
        <begin position="275"/>
        <end position="423"/>
    </location>
</feature>
<evidence type="ECO:0000313" key="10">
    <source>
        <dbReference type="EMBL" id="TRY79411.1"/>
    </source>
</evidence>
<dbReference type="CDD" id="cd18787">
    <property type="entry name" value="SF2_C_DEAD"/>
    <property type="match status" value="1"/>
</dbReference>
<dbReference type="GO" id="GO:0005524">
    <property type="term" value="F:ATP binding"/>
    <property type="evidence" value="ECO:0007669"/>
    <property type="project" value="UniProtKB-KW"/>
</dbReference>
<keyword evidence="4 6" id="KW-0347">Helicase</keyword>
<evidence type="ECO:0000256" key="5">
    <source>
        <dbReference type="ARBA" id="ARBA00022840"/>
    </source>
</evidence>
<dbReference type="Pfam" id="PF00271">
    <property type="entry name" value="Helicase_C"/>
    <property type="match status" value="1"/>
</dbReference>
<evidence type="ECO:0000256" key="6">
    <source>
        <dbReference type="RuleBase" id="RU000492"/>
    </source>
</evidence>
<reference evidence="10 11" key="1">
    <citation type="journal article" date="2018" name="Nat. Ecol. Evol.">
        <title>Genomic signatures of mitonuclear coevolution across populations of Tigriopus californicus.</title>
        <authorList>
            <person name="Barreto F.S."/>
            <person name="Watson E.T."/>
            <person name="Lima T.G."/>
            <person name="Willett C.S."/>
            <person name="Edmands S."/>
            <person name="Li W."/>
            <person name="Burton R.S."/>
        </authorList>
    </citation>
    <scope>NUCLEOTIDE SEQUENCE [LARGE SCALE GENOMIC DNA]</scope>
    <source>
        <strain evidence="10 11">San Diego</strain>
    </source>
</reference>
<dbReference type="Proteomes" id="UP000318571">
    <property type="component" value="Chromosome 6"/>
</dbReference>
<dbReference type="PROSITE" id="PS51192">
    <property type="entry name" value="HELICASE_ATP_BIND_1"/>
    <property type="match status" value="1"/>
</dbReference>
<dbReference type="PROSITE" id="PS00039">
    <property type="entry name" value="DEAD_ATP_HELICASE"/>
    <property type="match status" value="1"/>
</dbReference>
<feature type="compositionally biased region" description="Basic and acidic residues" evidence="7">
    <location>
        <begin position="453"/>
        <end position="465"/>
    </location>
</feature>
<dbReference type="SMART" id="SM00490">
    <property type="entry name" value="HELICc"/>
    <property type="match status" value="1"/>
</dbReference>
<evidence type="ECO:0000256" key="2">
    <source>
        <dbReference type="ARBA" id="ARBA00022741"/>
    </source>
</evidence>
<dbReference type="GO" id="GO:0016787">
    <property type="term" value="F:hydrolase activity"/>
    <property type="evidence" value="ECO:0007669"/>
    <property type="project" value="UniProtKB-KW"/>
</dbReference>
<organism evidence="10 11">
    <name type="scientific">Tigriopus californicus</name>
    <name type="common">Marine copepod</name>
    <dbReference type="NCBI Taxonomy" id="6832"/>
    <lineage>
        <taxon>Eukaryota</taxon>
        <taxon>Metazoa</taxon>
        <taxon>Ecdysozoa</taxon>
        <taxon>Arthropoda</taxon>
        <taxon>Crustacea</taxon>
        <taxon>Multicrustacea</taxon>
        <taxon>Hexanauplia</taxon>
        <taxon>Copepoda</taxon>
        <taxon>Harpacticoida</taxon>
        <taxon>Harpacticidae</taxon>
        <taxon>Tigriopus</taxon>
    </lineage>
</organism>
<dbReference type="InterPro" id="IPR011545">
    <property type="entry name" value="DEAD/DEAH_box_helicase_dom"/>
</dbReference>
<keyword evidence="2 6" id="KW-0547">Nucleotide-binding</keyword>
<comment type="similarity">
    <text evidence="6">Belongs to the DEAD box helicase family.</text>
</comment>
<dbReference type="SMART" id="SM00487">
    <property type="entry name" value="DEXDc"/>
    <property type="match status" value="1"/>
</dbReference>
<keyword evidence="11" id="KW-1185">Reference proteome</keyword>
<dbReference type="GO" id="GO:0003724">
    <property type="term" value="F:RNA helicase activity"/>
    <property type="evidence" value="ECO:0007669"/>
    <property type="project" value="UniProtKB-EC"/>
</dbReference>
<evidence type="ECO:0000313" key="11">
    <source>
        <dbReference type="Proteomes" id="UP000318571"/>
    </source>
</evidence>
<gene>
    <name evidence="10" type="ORF">TCAL_07055</name>
</gene>
<dbReference type="GO" id="GO:0003676">
    <property type="term" value="F:nucleic acid binding"/>
    <property type="evidence" value="ECO:0007669"/>
    <property type="project" value="InterPro"/>
</dbReference>